<evidence type="ECO:0000256" key="2">
    <source>
        <dbReference type="ARBA" id="ARBA00022679"/>
    </source>
</evidence>
<dbReference type="Proteomes" id="UP001187471">
    <property type="component" value="Unassembled WGS sequence"/>
</dbReference>
<dbReference type="EMBL" id="JAVXUO010001388">
    <property type="protein sequence ID" value="KAK2982790.1"/>
    <property type="molecule type" value="Genomic_DNA"/>
</dbReference>
<dbReference type="PANTHER" id="PTHR48048:SF98">
    <property type="entry name" value="FLAVONOL 3-O-GLUCOSYLTRANSFERASE"/>
    <property type="match status" value="1"/>
</dbReference>
<protein>
    <recommendedName>
        <fullName evidence="4">Glycosyltransferase</fullName>
        <ecNumber evidence="4">2.4.1.-</ecNumber>
    </recommendedName>
</protein>
<evidence type="ECO:0000256" key="1">
    <source>
        <dbReference type="ARBA" id="ARBA00009995"/>
    </source>
</evidence>
<dbReference type="InterPro" id="IPR050481">
    <property type="entry name" value="UDP-glycosyltransf_plant"/>
</dbReference>
<dbReference type="Pfam" id="PF00201">
    <property type="entry name" value="UDPGT"/>
    <property type="match status" value="1"/>
</dbReference>
<dbReference type="EC" id="2.4.1.-" evidence="4"/>
<dbReference type="InterPro" id="IPR035595">
    <property type="entry name" value="UDP_glycos_trans_CS"/>
</dbReference>
<dbReference type="FunFam" id="3.40.50.2000:FF:000056">
    <property type="entry name" value="Glycosyltransferase"/>
    <property type="match status" value="1"/>
</dbReference>
<dbReference type="PANTHER" id="PTHR48048">
    <property type="entry name" value="GLYCOSYLTRANSFERASE"/>
    <property type="match status" value="1"/>
</dbReference>
<evidence type="ECO:0000313" key="6">
    <source>
        <dbReference type="Proteomes" id="UP001187471"/>
    </source>
</evidence>
<reference evidence="5" key="1">
    <citation type="submission" date="2022-12" db="EMBL/GenBank/DDBJ databases">
        <title>Draft genome assemblies for two species of Escallonia (Escalloniales).</title>
        <authorList>
            <person name="Chanderbali A."/>
            <person name="Dervinis C."/>
            <person name="Anghel I."/>
            <person name="Soltis D."/>
            <person name="Soltis P."/>
            <person name="Zapata F."/>
        </authorList>
    </citation>
    <scope>NUCLEOTIDE SEQUENCE</scope>
    <source>
        <strain evidence="5">UCBG92.1500</strain>
        <tissue evidence="5">Leaf</tissue>
    </source>
</reference>
<proteinExistence type="inferred from homology"/>
<dbReference type="CDD" id="cd03784">
    <property type="entry name" value="GT1_Gtf-like"/>
    <property type="match status" value="1"/>
</dbReference>
<dbReference type="GO" id="GO:0035251">
    <property type="term" value="F:UDP-glucosyltransferase activity"/>
    <property type="evidence" value="ECO:0007669"/>
    <property type="project" value="InterPro"/>
</dbReference>
<dbReference type="Gene3D" id="3.40.50.2000">
    <property type="entry name" value="Glycogen Phosphorylase B"/>
    <property type="match status" value="2"/>
</dbReference>
<evidence type="ECO:0000256" key="4">
    <source>
        <dbReference type="RuleBase" id="RU362057"/>
    </source>
</evidence>
<dbReference type="InterPro" id="IPR002213">
    <property type="entry name" value="UDP_glucos_trans"/>
</dbReference>
<name>A0AA88RI60_9ASTE</name>
<sequence length="478" mass="53098">MEMAQLIFIPSPMMGHIAQAIELAQTIITRFHHLSATLLIINHPLDPITTTFANSLDSSALHRVRFVHLPPADRAPTWSYKTPGGLLDLVINHHKPHVKDAIQSASGPLQIPIAAFVVDMFCTPMIDVANELGLPTYVFFTSGAAFLDLMLHFQSLTDELGRDLTALTRSCTELVIPSFFNPVPTRVLPAVLVDEDKWLPRFLLYARRYREAKGIIVNTFSELESHAVGSFDGRTNTPPIFPVGPLLNRAQTNHDRQSEITSWLDGQPASSVLYLCFGTMGGFHGEQVKEIAKGLEMAGYRFIWSLRRPSPKGKTGFASEYPDPEKVLPEGFLKRTAEIGRVIGWAPQMAVLSHKAIGGFVSHCGWNSLLESIWCGVPVATWPIYAEQQLNAFQMVRELGLAVEITLAYNGFAADDPVMVTSEAIERGIREVMDGDGEVRKKVMEMREKSRVAVRENGSSYKSLERLVDELMESKGQN</sequence>
<dbReference type="AlphaFoldDB" id="A0AA88RI60"/>
<evidence type="ECO:0000313" key="5">
    <source>
        <dbReference type="EMBL" id="KAK2982790.1"/>
    </source>
</evidence>
<evidence type="ECO:0000256" key="3">
    <source>
        <dbReference type="RuleBase" id="RU003718"/>
    </source>
</evidence>
<keyword evidence="6" id="KW-1185">Reference proteome</keyword>
<keyword evidence="2 3" id="KW-0808">Transferase</keyword>
<comment type="caution">
    <text evidence="5">The sequence shown here is derived from an EMBL/GenBank/DDBJ whole genome shotgun (WGS) entry which is preliminary data.</text>
</comment>
<dbReference type="PROSITE" id="PS00375">
    <property type="entry name" value="UDPGT"/>
    <property type="match status" value="1"/>
</dbReference>
<keyword evidence="3" id="KW-0328">Glycosyltransferase</keyword>
<gene>
    <name evidence="5" type="ORF">RJ640_005114</name>
</gene>
<comment type="similarity">
    <text evidence="1 3">Belongs to the UDP-glycosyltransferase family.</text>
</comment>
<dbReference type="SUPFAM" id="SSF53756">
    <property type="entry name" value="UDP-Glycosyltransferase/glycogen phosphorylase"/>
    <property type="match status" value="1"/>
</dbReference>
<accession>A0AA88RI60</accession>
<organism evidence="5 6">
    <name type="scientific">Escallonia rubra</name>
    <dbReference type="NCBI Taxonomy" id="112253"/>
    <lineage>
        <taxon>Eukaryota</taxon>
        <taxon>Viridiplantae</taxon>
        <taxon>Streptophyta</taxon>
        <taxon>Embryophyta</taxon>
        <taxon>Tracheophyta</taxon>
        <taxon>Spermatophyta</taxon>
        <taxon>Magnoliopsida</taxon>
        <taxon>eudicotyledons</taxon>
        <taxon>Gunneridae</taxon>
        <taxon>Pentapetalae</taxon>
        <taxon>asterids</taxon>
        <taxon>campanulids</taxon>
        <taxon>Escalloniales</taxon>
        <taxon>Escalloniaceae</taxon>
        <taxon>Escallonia</taxon>
    </lineage>
</organism>